<dbReference type="AlphaFoldDB" id="A0A975BYH0"/>
<dbReference type="RefSeq" id="WP_207868465.1">
    <property type="nucleotide sequence ID" value="NZ_CP062222.1"/>
</dbReference>
<evidence type="ECO:0000259" key="1">
    <source>
        <dbReference type="Pfam" id="PF08818"/>
    </source>
</evidence>
<dbReference type="Gene3D" id="3.90.1150.200">
    <property type="match status" value="1"/>
</dbReference>
<proteinExistence type="predicted"/>
<keyword evidence="3" id="KW-1185">Reference proteome</keyword>
<feature type="domain" description="YdhG-like" evidence="1">
    <location>
        <begin position="19"/>
        <end position="123"/>
    </location>
</feature>
<reference evidence="2" key="1">
    <citation type="submission" date="2020-09" db="EMBL/GenBank/DDBJ databases">
        <title>Brevundimonas sp. LVF2 isolated from a puddle in Goettingen, Germany.</title>
        <authorList>
            <person name="Friedrich I."/>
            <person name="Klassen A."/>
            <person name="Hannes N."/>
            <person name="Schneider D."/>
            <person name="Hertel R."/>
            <person name="Daniel R."/>
        </authorList>
    </citation>
    <scope>NUCLEOTIDE SEQUENCE</scope>
    <source>
        <strain evidence="2">LVF2</strain>
    </source>
</reference>
<organism evidence="2 3">
    <name type="scientific">Brevundimonas goettingensis</name>
    <dbReference type="NCBI Taxonomy" id="2774190"/>
    <lineage>
        <taxon>Bacteria</taxon>
        <taxon>Pseudomonadati</taxon>
        <taxon>Pseudomonadota</taxon>
        <taxon>Alphaproteobacteria</taxon>
        <taxon>Caulobacterales</taxon>
        <taxon>Caulobacteraceae</taxon>
        <taxon>Brevundimonas</taxon>
    </lineage>
</organism>
<name>A0A975BYH0_9CAUL</name>
<gene>
    <name evidence="2" type="ORF">IFJ75_12195</name>
</gene>
<evidence type="ECO:0000313" key="2">
    <source>
        <dbReference type="EMBL" id="QTC90048.1"/>
    </source>
</evidence>
<dbReference type="EMBL" id="CP062222">
    <property type="protein sequence ID" value="QTC90048.1"/>
    <property type="molecule type" value="Genomic_DNA"/>
</dbReference>
<evidence type="ECO:0000313" key="3">
    <source>
        <dbReference type="Proteomes" id="UP000663918"/>
    </source>
</evidence>
<protein>
    <submittedName>
        <fullName evidence="2">DUF1801 domain-containing protein</fullName>
    </submittedName>
</protein>
<dbReference type="KEGG" id="bgoe:IFJ75_12195"/>
<dbReference type="InterPro" id="IPR014922">
    <property type="entry name" value="YdhG-like"/>
</dbReference>
<accession>A0A975BYH0</accession>
<dbReference type="SUPFAM" id="SSF159888">
    <property type="entry name" value="YdhG-like"/>
    <property type="match status" value="1"/>
</dbReference>
<sequence length="127" mass="14203">MPKTQTVEDYRAALDVPVREALDALRRIVAEAAPGLTEEIKWNAPSFAHRGRDRVTLGIEPRGGFRIVLHRGTKSEDASGFRFDDPDKVAAWPAPDRGVVRLRDPAEIEARADMLKMLIARWITATD</sequence>
<dbReference type="Proteomes" id="UP000663918">
    <property type="component" value="Chromosome"/>
</dbReference>
<dbReference type="Pfam" id="PF08818">
    <property type="entry name" value="DUF1801"/>
    <property type="match status" value="1"/>
</dbReference>